<dbReference type="AlphaFoldDB" id="A0A9N8EJ90"/>
<reference evidence="2" key="1">
    <citation type="submission" date="2020-06" db="EMBL/GenBank/DDBJ databases">
        <authorList>
            <consortium name="Plant Systems Biology data submission"/>
        </authorList>
    </citation>
    <scope>NUCLEOTIDE SEQUENCE</scope>
    <source>
        <strain evidence="2">D6</strain>
    </source>
</reference>
<dbReference type="EMBL" id="CAICTM010001042">
    <property type="protein sequence ID" value="CAB9519769.1"/>
    <property type="molecule type" value="Genomic_DNA"/>
</dbReference>
<gene>
    <name evidence="2" type="ORF">SEMRO_1044_G234950.1</name>
</gene>
<proteinExistence type="predicted"/>
<sequence>MDNDQVQALVQAAVPPQAVPPPPPPVVPFAVTPAGAGNAAWDFTSSTGLKIFIASTAPFSHPYDGKEAFLKDFLRKIYQRAESYGWSTILIVADASGEQRNITTQHGCLKLTDVQTHAITYLRLTGREHQASACLRKLILGSITPKLADRLTTRSKGYTVDASAAVAPGVNPNAPVMKEDGTCMLFELIRLVSVETRATVTIVTANLNNLEQLMEKAKSNVEDFDIAVRDLIHQLDSKSVAVPPMLHNLFAGYVNCSDTVFVRYIARKQEAYEDGTIGITYDELMKMALEKYKILIDKDLWLKKTDDEHEINALRSELTSLKAFPAAKKPSISEGGDTAAKKAQRQAKCADKFAWKLVEPKQGEPKEKTVNNKEYMYCPYHDTTKWVLKINDKGVDHRTGCTKMKEAMAASAQVKDDAGATALANAMEDVGTATVDMNP</sequence>
<accession>A0A9N8EJ90</accession>
<protein>
    <submittedName>
        <fullName evidence="2">Uncharacterized protein</fullName>
    </submittedName>
</protein>
<evidence type="ECO:0000256" key="1">
    <source>
        <dbReference type="SAM" id="Coils"/>
    </source>
</evidence>
<name>A0A9N8EJ90_9STRA</name>
<dbReference type="Proteomes" id="UP001153069">
    <property type="component" value="Unassembled WGS sequence"/>
</dbReference>
<evidence type="ECO:0000313" key="3">
    <source>
        <dbReference type="Proteomes" id="UP001153069"/>
    </source>
</evidence>
<comment type="caution">
    <text evidence="2">The sequence shown here is derived from an EMBL/GenBank/DDBJ whole genome shotgun (WGS) entry which is preliminary data.</text>
</comment>
<feature type="coiled-coil region" evidence="1">
    <location>
        <begin position="200"/>
        <end position="227"/>
    </location>
</feature>
<keyword evidence="3" id="KW-1185">Reference proteome</keyword>
<keyword evidence="1" id="KW-0175">Coiled coil</keyword>
<organism evidence="2 3">
    <name type="scientific">Seminavis robusta</name>
    <dbReference type="NCBI Taxonomy" id="568900"/>
    <lineage>
        <taxon>Eukaryota</taxon>
        <taxon>Sar</taxon>
        <taxon>Stramenopiles</taxon>
        <taxon>Ochrophyta</taxon>
        <taxon>Bacillariophyta</taxon>
        <taxon>Bacillariophyceae</taxon>
        <taxon>Bacillariophycidae</taxon>
        <taxon>Naviculales</taxon>
        <taxon>Naviculaceae</taxon>
        <taxon>Seminavis</taxon>
    </lineage>
</organism>
<evidence type="ECO:0000313" key="2">
    <source>
        <dbReference type="EMBL" id="CAB9519769.1"/>
    </source>
</evidence>